<feature type="region of interest" description="Disordered" evidence="1">
    <location>
        <begin position="124"/>
        <end position="146"/>
    </location>
</feature>
<dbReference type="OrthoDB" id="1679871at2759"/>
<feature type="region of interest" description="Disordered" evidence="1">
    <location>
        <begin position="1"/>
        <end position="40"/>
    </location>
</feature>
<keyword evidence="4" id="KW-1185">Reference proteome</keyword>
<evidence type="ECO:0000256" key="2">
    <source>
        <dbReference type="SAM" id="Phobius"/>
    </source>
</evidence>
<dbReference type="AlphaFoldDB" id="A0A2G9H7R9"/>
<dbReference type="EMBL" id="NKXS01002450">
    <property type="protein sequence ID" value="PIN13566.1"/>
    <property type="molecule type" value="Genomic_DNA"/>
</dbReference>
<evidence type="ECO:0000313" key="3">
    <source>
        <dbReference type="EMBL" id="PIN13566.1"/>
    </source>
</evidence>
<name>A0A2G9H7R9_9LAMI</name>
<keyword evidence="2" id="KW-0472">Membrane</keyword>
<organism evidence="3 4">
    <name type="scientific">Handroanthus impetiginosus</name>
    <dbReference type="NCBI Taxonomy" id="429701"/>
    <lineage>
        <taxon>Eukaryota</taxon>
        <taxon>Viridiplantae</taxon>
        <taxon>Streptophyta</taxon>
        <taxon>Embryophyta</taxon>
        <taxon>Tracheophyta</taxon>
        <taxon>Spermatophyta</taxon>
        <taxon>Magnoliopsida</taxon>
        <taxon>eudicotyledons</taxon>
        <taxon>Gunneridae</taxon>
        <taxon>Pentapetalae</taxon>
        <taxon>asterids</taxon>
        <taxon>lamiids</taxon>
        <taxon>Lamiales</taxon>
        <taxon>Bignoniaceae</taxon>
        <taxon>Crescentiina</taxon>
        <taxon>Tabebuia alliance</taxon>
        <taxon>Handroanthus</taxon>
    </lineage>
</organism>
<keyword evidence="2" id="KW-1133">Transmembrane helix</keyword>
<evidence type="ECO:0000313" key="4">
    <source>
        <dbReference type="Proteomes" id="UP000231279"/>
    </source>
</evidence>
<feature type="transmembrane region" description="Helical" evidence="2">
    <location>
        <begin position="161"/>
        <end position="181"/>
    </location>
</feature>
<feature type="compositionally biased region" description="Basic and acidic residues" evidence="1">
    <location>
        <begin position="30"/>
        <end position="40"/>
    </location>
</feature>
<gene>
    <name evidence="3" type="ORF">CDL12_13801</name>
</gene>
<accession>A0A2G9H7R9</accession>
<evidence type="ECO:0000256" key="1">
    <source>
        <dbReference type="SAM" id="MobiDB-lite"/>
    </source>
</evidence>
<evidence type="ECO:0008006" key="5">
    <source>
        <dbReference type="Google" id="ProtNLM"/>
    </source>
</evidence>
<comment type="caution">
    <text evidence="3">The sequence shown here is derived from an EMBL/GenBank/DDBJ whole genome shotgun (WGS) entry which is preliminary data.</text>
</comment>
<reference evidence="4" key="1">
    <citation type="journal article" date="2018" name="Gigascience">
        <title>Genome assembly of the Pink Ipe (Handroanthus impetiginosus, Bignoniaceae), a highly valued, ecologically keystone Neotropical timber forest tree.</title>
        <authorList>
            <person name="Silva-Junior O.B."/>
            <person name="Grattapaglia D."/>
            <person name="Novaes E."/>
            <person name="Collevatti R.G."/>
        </authorList>
    </citation>
    <scope>NUCLEOTIDE SEQUENCE [LARGE SCALE GENOMIC DNA]</scope>
    <source>
        <strain evidence="4">cv. UFG-1</strain>
    </source>
</reference>
<feature type="transmembrane region" description="Helical" evidence="2">
    <location>
        <begin position="82"/>
        <end position="106"/>
    </location>
</feature>
<sequence>MAGGGESRAGPAERGTARDLEAQNLLSQSDRSDEETNKERREHIRHLQKEAFQLANYYFVFQGVIFTAFYNTPSQVKCRYHWVPFTLSLLAGGLNLCALSTIAYQYKKTLDDIDKNATRSARHYQATPSSGIATRDNQMPAMGSRNSNDSIAVKCEGNRRLVYVVGCMSLFTGFFVVTLVGCLKITCGDKSGSTVTPPPGAN</sequence>
<keyword evidence="2" id="KW-0812">Transmembrane</keyword>
<feature type="compositionally biased region" description="Polar residues" evidence="1">
    <location>
        <begin position="126"/>
        <end position="137"/>
    </location>
</feature>
<dbReference type="Proteomes" id="UP000231279">
    <property type="component" value="Unassembled WGS sequence"/>
</dbReference>
<protein>
    <recommendedName>
        <fullName evidence="5">Transmembrane protein</fullName>
    </recommendedName>
</protein>
<feature type="transmembrane region" description="Helical" evidence="2">
    <location>
        <begin position="51"/>
        <end position="70"/>
    </location>
</feature>
<proteinExistence type="predicted"/>
<dbReference type="PANTHER" id="PTHR33287:SF2">
    <property type="entry name" value="TRANSMEMBRANE PROTEIN"/>
    <property type="match status" value="1"/>
</dbReference>
<dbReference type="PANTHER" id="PTHR33287">
    <property type="entry name" value="OS03G0453550 PROTEIN"/>
    <property type="match status" value="1"/>
</dbReference>